<reference evidence="10 11" key="1">
    <citation type="journal article" date="2023" name="Mol. Ecol. Resour.">
        <title>Chromosome-level genome assembly of a triploid poplar Populus alba 'Berolinensis'.</title>
        <authorList>
            <person name="Chen S."/>
            <person name="Yu Y."/>
            <person name="Wang X."/>
            <person name="Wang S."/>
            <person name="Zhang T."/>
            <person name="Zhou Y."/>
            <person name="He R."/>
            <person name="Meng N."/>
            <person name="Wang Y."/>
            <person name="Liu W."/>
            <person name="Liu Z."/>
            <person name="Liu J."/>
            <person name="Guo Q."/>
            <person name="Huang H."/>
            <person name="Sederoff R.R."/>
            <person name="Wang G."/>
            <person name="Qu G."/>
            <person name="Chen S."/>
        </authorList>
    </citation>
    <scope>NUCLEOTIDE SEQUENCE [LARGE SCALE GENOMIC DNA]</scope>
    <source>
        <strain evidence="10">SC-2020</strain>
    </source>
</reference>
<dbReference type="InterPro" id="IPR039621">
    <property type="entry name" value="BG1-like"/>
</dbReference>
<evidence type="ECO:0000256" key="6">
    <source>
        <dbReference type="ARBA" id="ARBA00023136"/>
    </source>
</evidence>
<comment type="function">
    <text evidence="1">Involved in auxin transport. Regulator of the auxin signaling pathway.</text>
</comment>
<feature type="compositionally biased region" description="Basic and acidic residues" evidence="9">
    <location>
        <begin position="1"/>
        <end position="13"/>
    </location>
</feature>
<evidence type="ECO:0000256" key="4">
    <source>
        <dbReference type="ARBA" id="ARBA00022448"/>
    </source>
</evidence>
<dbReference type="PANTHER" id="PTHR33541:SF28">
    <property type="entry name" value="PROTEIN BIG GRAIN 1-LIKE A"/>
    <property type="match status" value="1"/>
</dbReference>
<evidence type="ECO:0000256" key="8">
    <source>
        <dbReference type="SAM" id="Coils"/>
    </source>
</evidence>
<evidence type="ECO:0000256" key="1">
    <source>
        <dbReference type="ARBA" id="ARBA00002281"/>
    </source>
</evidence>
<keyword evidence="5" id="KW-1003">Cell membrane</keyword>
<evidence type="ECO:0000256" key="7">
    <source>
        <dbReference type="ARBA" id="ARBA00023294"/>
    </source>
</evidence>
<proteinExistence type="inferred from homology"/>
<comment type="similarity">
    <text evidence="3">Belongs to the BIG GRAIN 1 (BG1) plant protein family.</text>
</comment>
<evidence type="ECO:0000256" key="3">
    <source>
        <dbReference type="ARBA" id="ARBA00010067"/>
    </source>
</evidence>
<feature type="region of interest" description="Disordered" evidence="9">
    <location>
        <begin position="1"/>
        <end position="79"/>
    </location>
</feature>
<keyword evidence="6" id="KW-0472">Membrane</keyword>
<name>A0AAD6WG56_9ROSI</name>
<keyword evidence="4" id="KW-0813">Transport</keyword>
<feature type="compositionally biased region" description="Basic and acidic residues" evidence="9">
    <location>
        <begin position="68"/>
        <end position="77"/>
    </location>
</feature>
<dbReference type="AlphaFoldDB" id="A0AAD6WG56"/>
<organism evidence="10 11">
    <name type="scientific">Populus alba x Populus x berolinensis</name>
    <dbReference type="NCBI Taxonomy" id="444605"/>
    <lineage>
        <taxon>Eukaryota</taxon>
        <taxon>Viridiplantae</taxon>
        <taxon>Streptophyta</taxon>
        <taxon>Embryophyta</taxon>
        <taxon>Tracheophyta</taxon>
        <taxon>Spermatophyta</taxon>
        <taxon>Magnoliopsida</taxon>
        <taxon>eudicotyledons</taxon>
        <taxon>Gunneridae</taxon>
        <taxon>Pentapetalae</taxon>
        <taxon>rosids</taxon>
        <taxon>fabids</taxon>
        <taxon>Malpighiales</taxon>
        <taxon>Salicaceae</taxon>
        <taxon>Saliceae</taxon>
        <taxon>Populus</taxon>
    </lineage>
</organism>
<dbReference type="GO" id="GO:0009734">
    <property type="term" value="P:auxin-activated signaling pathway"/>
    <property type="evidence" value="ECO:0007669"/>
    <property type="project" value="UniProtKB-KW"/>
</dbReference>
<evidence type="ECO:0000256" key="9">
    <source>
        <dbReference type="SAM" id="MobiDB-lite"/>
    </source>
</evidence>
<comment type="caution">
    <text evidence="10">The sequence shown here is derived from an EMBL/GenBank/DDBJ whole genome shotgun (WGS) entry which is preliminary data.</text>
</comment>
<dbReference type="Proteomes" id="UP001164929">
    <property type="component" value="Chromosome 1"/>
</dbReference>
<sequence length="291" mass="32285">MADFDKKSRKDLDSVLLNSSSSSSESSCGGGFSSSESESIYGVNSSRSSTTSYTMQRPKPVRTSISARPEKYQKAKSEGSFVKTKSKALKIYGDLKKVKQPISPGRRLASFLNSLFTTGNAKKAKISTPGGSYEERKLKSEQASTCSSASSFSRSCLSKTPSSRGGAKRSVRFYPVSVIVDEDYEELKLHVMNENRRIEEVARDLLKNYQKKKEEQFDHMSTDLCNDNTHQACSEEEEEESDDDIASCASSDLFELDNLSVIGIERYREELPVYETTHLGTNRAIASGLFL</sequence>
<keyword evidence="7" id="KW-0927">Auxin signaling pathway</keyword>
<evidence type="ECO:0000313" key="10">
    <source>
        <dbReference type="EMBL" id="KAJ7011585.1"/>
    </source>
</evidence>
<gene>
    <name evidence="10" type="ORF">NC653_001876</name>
</gene>
<evidence type="ECO:0000313" key="11">
    <source>
        <dbReference type="Proteomes" id="UP001164929"/>
    </source>
</evidence>
<dbReference type="EMBL" id="JAQIZT010000001">
    <property type="protein sequence ID" value="KAJ7011585.1"/>
    <property type="molecule type" value="Genomic_DNA"/>
</dbReference>
<feature type="compositionally biased region" description="Low complexity" evidence="9">
    <location>
        <begin position="19"/>
        <end position="39"/>
    </location>
</feature>
<keyword evidence="8" id="KW-0175">Coiled coil</keyword>
<feature type="coiled-coil region" evidence="8">
    <location>
        <begin position="184"/>
        <end position="215"/>
    </location>
</feature>
<evidence type="ECO:0000256" key="2">
    <source>
        <dbReference type="ARBA" id="ARBA00004236"/>
    </source>
</evidence>
<evidence type="ECO:0000256" key="5">
    <source>
        <dbReference type="ARBA" id="ARBA00022475"/>
    </source>
</evidence>
<keyword evidence="11" id="KW-1185">Reference proteome</keyword>
<protein>
    <submittedName>
        <fullName evidence="10">Protein BIG GRAIN 1-like B</fullName>
    </submittedName>
</protein>
<feature type="compositionally biased region" description="Polar residues" evidence="9">
    <location>
        <begin position="42"/>
        <end position="55"/>
    </location>
</feature>
<accession>A0AAD6WG56</accession>
<dbReference type="PANTHER" id="PTHR33541">
    <property type="entry name" value="PROTEIN BIG GRAIN 1-LIKE A-RELATED"/>
    <property type="match status" value="1"/>
</dbReference>
<dbReference type="GO" id="GO:0005886">
    <property type="term" value="C:plasma membrane"/>
    <property type="evidence" value="ECO:0007669"/>
    <property type="project" value="UniProtKB-SubCell"/>
</dbReference>
<comment type="subcellular location">
    <subcellularLocation>
        <location evidence="2">Cell membrane</location>
    </subcellularLocation>
</comment>